<evidence type="ECO:0000256" key="1">
    <source>
        <dbReference type="SAM" id="SignalP"/>
    </source>
</evidence>
<gene>
    <name evidence="3" type="ORF">SAMN05661096_03468</name>
</gene>
<dbReference type="InterPro" id="IPR025667">
    <property type="entry name" value="SprB_repeat"/>
</dbReference>
<dbReference type="InterPro" id="IPR026444">
    <property type="entry name" value="Secre_tail"/>
</dbReference>
<dbReference type="OrthoDB" id="9786188at2"/>
<evidence type="ECO:0000313" key="3">
    <source>
        <dbReference type="EMBL" id="SMG48452.1"/>
    </source>
</evidence>
<dbReference type="Proteomes" id="UP000193804">
    <property type="component" value="Unassembled WGS sequence"/>
</dbReference>
<feature type="signal peptide" evidence="1">
    <location>
        <begin position="1"/>
        <end position="19"/>
    </location>
</feature>
<reference evidence="4" key="1">
    <citation type="submission" date="2017-04" db="EMBL/GenBank/DDBJ databases">
        <authorList>
            <person name="Varghese N."/>
            <person name="Submissions S."/>
        </authorList>
    </citation>
    <scope>NUCLEOTIDE SEQUENCE [LARGE SCALE GENOMIC DNA]</scope>
    <source>
        <strain evidence="4">DSM 4125</strain>
    </source>
</reference>
<dbReference type="Pfam" id="PF13573">
    <property type="entry name" value="SprB"/>
    <property type="match status" value="2"/>
</dbReference>
<feature type="domain" description="Secretion system C-terminal sorting" evidence="2">
    <location>
        <begin position="769"/>
        <end position="825"/>
    </location>
</feature>
<dbReference type="AlphaFoldDB" id="A0A1X7L5D9"/>
<evidence type="ECO:0000259" key="2">
    <source>
        <dbReference type="Pfam" id="PF18962"/>
    </source>
</evidence>
<dbReference type="NCBIfam" id="TIGR04183">
    <property type="entry name" value="Por_Secre_tail"/>
    <property type="match status" value="1"/>
</dbReference>
<dbReference type="EMBL" id="FXAW01000008">
    <property type="protein sequence ID" value="SMG48452.1"/>
    <property type="molecule type" value="Genomic_DNA"/>
</dbReference>
<dbReference type="RefSeq" id="WP_085518602.1">
    <property type="nucleotide sequence ID" value="NZ_FXAW01000008.1"/>
</dbReference>
<organism evidence="3 4">
    <name type="scientific">Marivirga sericea</name>
    <dbReference type="NCBI Taxonomy" id="1028"/>
    <lineage>
        <taxon>Bacteria</taxon>
        <taxon>Pseudomonadati</taxon>
        <taxon>Bacteroidota</taxon>
        <taxon>Cytophagia</taxon>
        <taxon>Cytophagales</taxon>
        <taxon>Marivirgaceae</taxon>
        <taxon>Marivirga</taxon>
    </lineage>
</organism>
<keyword evidence="4" id="KW-1185">Reference proteome</keyword>
<keyword evidence="1" id="KW-0732">Signal</keyword>
<protein>
    <submittedName>
        <fullName evidence="3">Por secretion system C-terminal sorting domain-containing protein</fullName>
    </submittedName>
</protein>
<proteinExistence type="predicted"/>
<dbReference type="STRING" id="1028.SAMN05661096_03468"/>
<feature type="chain" id="PRO_5011965190" evidence="1">
    <location>
        <begin position="20"/>
        <end position="837"/>
    </location>
</feature>
<dbReference type="SUPFAM" id="SSF49373">
    <property type="entry name" value="Invasin/intimin cell-adhesion fragments"/>
    <property type="match status" value="1"/>
</dbReference>
<name>A0A1X7L5D9_9BACT</name>
<dbReference type="InterPro" id="IPR008964">
    <property type="entry name" value="Invasin/intimin_cell_adhesion"/>
</dbReference>
<evidence type="ECO:0000313" key="4">
    <source>
        <dbReference type="Proteomes" id="UP000193804"/>
    </source>
</evidence>
<dbReference type="Gene3D" id="2.60.40.1080">
    <property type="match status" value="1"/>
</dbReference>
<sequence>MKKLYFVLILLFTSFMSFGQTDCSTAVPITEGTQTQPATPNDNYYWYEFTMPSSGGKLKIGSPDGTRVELNSSCTGFTNTLYVQSFGDLLYYDAEPNEVILIEVEAGNTESFEWTVEVLDFVTGELCSTAVEAVEGTNNMPLEGGGQYWYTFTMPDVENDIVYFILPDFNFSDIKVFEGDCSNLTNERNILASSNLGNSNFIANQQYFIKIEISGQSSFDWTIEIPETGERCSVAKTAIVGTNTLPATDLEPYWFKYTTPADVAGKKLQANVKEGVEMILTKNGCGSSSIVQERDSSVFALDLEAETDYYFRFNNIEGGDFDWELLLTEPDAGDQCSDPIVAEEGQQSADFTPQWFSFTATEAATYEISSEAETSDKGTVLKIYDSCEGTIRAENNPSGYSSKAKISLELQQDETILLLWESDQFNTQDGFTWTVYNTSRQQITFNPIPEKTFGDDDFELSAFSTSGLNISYNSSNTDVASIEGSIVTINGAGKTVITASQEGNVDNSAAIPVERSLVVNKAEQEVSITAIVEKFTTDAPFEVEASSTSELALTYEVSGPATIEGSTISLDGTTGTVEVTASQAGNDNYNSASETISFEVTEDPCLDFAASATAANVNCAGEADGTITVETTAGTAPFTYSLAGAEGIESNEFTELTAGEYTIEVTDANGCTATTSATISSPDALEITAEVENSNSILGNGSIALTVTGGTADYTYSWSNGAETASISELEVGEYTVTVTDANDCSIEESFTIGGVTANEEALSNAITIFPNPAKDIVQLQHSEKAKSLKLYDATGKLLNEISTEGSRTEFNVSQLPSGLYFIKQDGASPIYRFVKE</sequence>
<accession>A0A1X7L5D9</accession>
<dbReference type="Gene3D" id="2.60.40.740">
    <property type="match status" value="2"/>
</dbReference>
<dbReference type="Pfam" id="PF18962">
    <property type="entry name" value="Por_Secre_tail"/>
    <property type="match status" value="1"/>
</dbReference>